<protein>
    <recommendedName>
        <fullName evidence="4">DNA/RNA-binding protein Alba-like domain-containing protein</fullName>
    </recommendedName>
</protein>
<evidence type="ECO:0008006" key="4">
    <source>
        <dbReference type="Google" id="ProtNLM"/>
    </source>
</evidence>
<dbReference type="OrthoDB" id="424402at2759"/>
<keyword evidence="3" id="KW-1185">Reference proteome</keyword>
<gene>
    <name evidence="2" type="ORF">F5Z01DRAFT_654351</name>
</gene>
<name>A0A9P7ZMV4_9HYPO</name>
<dbReference type="AlphaFoldDB" id="A0A9P7ZMV4"/>
<dbReference type="RefSeq" id="XP_046118541.1">
    <property type="nucleotide sequence ID" value="XM_046263421.1"/>
</dbReference>
<dbReference type="GeneID" id="70294324"/>
<dbReference type="Proteomes" id="UP000887229">
    <property type="component" value="Unassembled WGS sequence"/>
</dbReference>
<organism evidence="2 3">
    <name type="scientific">Emericellopsis atlantica</name>
    <dbReference type="NCBI Taxonomy" id="2614577"/>
    <lineage>
        <taxon>Eukaryota</taxon>
        <taxon>Fungi</taxon>
        <taxon>Dikarya</taxon>
        <taxon>Ascomycota</taxon>
        <taxon>Pezizomycotina</taxon>
        <taxon>Sordariomycetes</taxon>
        <taxon>Hypocreomycetidae</taxon>
        <taxon>Hypocreales</taxon>
        <taxon>Bionectriaceae</taxon>
        <taxon>Emericellopsis</taxon>
    </lineage>
</organism>
<comment type="caution">
    <text evidence="2">The sequence shown here is derived from an EMBL/GenBank/DDBJ whole genome shotgun (WGS) entry which is preliminary data.</text>
</comment>
<sequence length="234" mass="25952">MAICTFTPGDAHVAVHNLSQPDAAMAPVATLNAAKKRKQPDEQSSQASAVPKRHCAEKPPSQPADLSRVHESIALELRPKYNVLTTSIITSAKIRKRIASTNKHLLDRDNGVVLLHARQSEVGKLITVAEHCKRILKEQGRSVYQYNQLFEVPEALQKVKKPDIVEKTVLEDEDEDGDGDAEDDYFETMQSRFEKAILPPAPKSLPRSMRVFLSLSPVPELKGKTNVTLQLTEA</sequence>
<accession>A0A9P7ZMV4</accession>
<evidence type="ECO:0000256" key="1">
    <source>
        <dbReference type="SAM" id="MobiDB-lite"/>
    </source>
</evidence>
<dbReference type="EMBL" id="MU251253">
    <property type="protein sequence ID" value="KAG9254617.1"/>
    <property type="molecule type" value="Genomic_DNA"/>
</dbReference>
<feature type="region of interest" description="Disordered" evidence="1">
    <location>
        <begin position="33"/>
        <end position="66"/>
    </location>
</feature>
<reference evidence="2" key="1">
    <citation type="journal article" date="2021" name="IMA Fungus">
        <title>Genomic characterization of three marine fungi, including Emericellopsis atlantica sp. nov. with signatures of a generalist lifestyle and marine biomass degradation.</title>
        <authorList>
            <person name="Hagestad O.C."/>
            <person name="Hou L."/>
            <person name="Andersen J.H."/>
            <person name="Hansen E.H."/>
            <person name="Altermark B."/>
            <person name="Li C."/>
            <person name="Kuhnert E."/>
            <person name="Cox R.J."/>
            <person name="Crous P.W."/>
            <person name="Spatafora J.W."/>
            <person name="Lail K."/>
            <person name="Amirebrahimi M."/>
            <person name="Lipzen A."/>
            <person name="Pangilinan J."/>
            <person name="Andreopoulos W."/>
            <person name="Hayes R.D."/>
            <person name="Ng V."/>
            <person name="Grigoriev I.V."/>
            <person name="Jackson S.A."/>
            <person name="Sutton T.D.S."/>
            <person name="Dobson A.D.W."/>
            <person name="Rama T."/>
        </authorList>
    </citation>
    <scope>NUCLEOTIDE SEQUENCE</scope>
    <source>
        <strain evidence="2">TS7</strain>
    </source>
</reference>
<evidence type="ECO:0000313" key="3">
    <source>
        <dbReference type="Proteomes" id="UP000887229"/>
    </source>
</evidence>
<evidence type="ECO:0000313" key="2">
    <source>
        <dbReference type="EMBL" id="KAG9254617.1"/>
    </source>
</evidence>
<proteinExistence type="predicted"/>